<dbReference type="InterPro" id="IPR000719">
    <property type="entry name" value="Prot_kinase_dom"/>
</dbReference>
<dbReference type="AlphaFoldDB" id="A0A9W4P9I4"/>
<dbReference type="PANTHER" id="PTHR13954">
    <property type="entry name" value="IRE1-RELATED"/>
    <property type="match status" value="1"/>
</dbReference>
<dbReference type="InterPro" id="IPR045133">
    <property type="entry name" value="IRE1/2-like"/>
</dbReference>
<dbReference type="GO" id="GO:0051082">
    <property type="term" value="F:unfolded protein binding"/>
    <property type="evidence" value="ECO:0007669"/>
    <property type="project" value="TreeGrafter"/>
</dbReference>
<name>A0A9W4P9I4_9EURO</name>
<evidence type="ECO:0000313" key="2">
    <source>
        <dbReference type="EMBL" id="CAG8905892.1"/>
    </source>
</evidence>
<sequence length="119" mass="13521">MEEVNPGALTKRALRNKREVREDYSRVLTDIESGLRHLHSLGLVHNDLNPSNIMVADDKAIIIDVGSCRKIGESLQGVGRTYEWYDGKIQQSLPENDLDALEELRIWLGLSAQEFQFDV</sequence>
<feature type="domain" description="Protein kinase" evidence="1">
    <location>
        <begin position="1"/>
        <end position="119"/>
    </location>
</feature>
<reference evidence="2" key="1">
    <citation type="submission" date="2021-07" db="EMBL/GenBank/DDBJ databases">
        <authorList>
            <person name="Branca A.L. A."/>
        </authorList>
    </citation>
    <scope>NUCLEOTIDE SEQUENCE</scope>
</reference>
<dbReference type="GO" id="GO:1990604">
    <property type="term" value="C:IRE1-TRAF2-ASK1 complex"/>
    <property type="evidence" value="ECO:0007669"/>
    <property type="project" value="TreeGrafter"/>
</dbReference>
<dbReference type="GO" id="GO:0004521">
    <property type="term" value="F:RNA endonuclease activity"/>
    <property type="evidence" value="ECO:0007669"/>
    <property type="project" value="InterPro"/>
</dbReference>
<dbReference type="GO" id="GO:0005524">
    <property type="term" value="F:ATP binding"/>
    <property type="evidence" value="ECO:0007669"/>
    <property type="project" value="InterPro"/>
</dbReference>
<organism evidence="2 3">
    <name type="scientific">Penicillium egyptiacum</name>
    <dbReference type="NCBI Taxonomy" id="1303716"/>
    <lineage>
        <taxon>Eukaryota</taxon>
        <taxon>Fungi</taxon>
        <taxon>Dikarya</taxon>
        <taxon>Ascomycota</taxon>
        <taxon>Pezizomycotina</taxon>
        <taxon>Eurotiomycetes</taxon>
        <taxon>Eurotiomycetidae</taxon>
        <taxon>Eurotiales</taxon>
        <taxon>Aspergillaceae</taxon>
        <taxon>Penicillium</taxon>
    </lineage>
</organism>
<dbReference type="GO" id="GO:0036498">
    <property type="term" value="P:IRE1-mediated unfolded protein response"/>
    <property type="evidence" value="ECO:0007669"/>
    <property type="project" value="TreeGrafter"/>
</dbReference>
<keyword evidence="3" id="KW-1185">Reference proteome</keyword>
<comment type="caution">
    <text evidence="2">The sequence shown here is derived from an EMBL/GenBank/DDBJ whole genome shotgun (WGS) entry which is preliminary data.</text>
</comment>
<dbReference type="PANTHER" id="PTHR13954:SF6">
    <property type="entry name" value="NON-SPECIFIC SERINE_THREONINE PROTEIN KINASE"/>
    <property type="match status" value="1"/>
</dbReference>
<dbReference type="PROSITE" id="PS50011">
    <property type="entry name" value="PROTEIN_KINASE_DOM"/>
    <property type="match status" value="1"/>
</dbReference>
<proteinExistence type="predicted"/>
<evidence type="ECO:0000259" key="1">
    <source>
        <dbReference type="PROSITE" id="PS50011"/>
    </source>
</evidence>
<dbReference type="Pfam" id="PF00069">
    <property type="entry name" value="Pkinase"/>
    <property type="match status" value="1"/>
</dbReference>
<gene>
    <name evidence="2" type="ORF">PEGY_LOCUS8307</name>
</gene>
<dbReference type="EMBL" id="CAJVRC010000888">
    <property type="protein sequence ID" value="CAG8905892.1"/>
    <property type="molecule type" value="Genomic_DNA"/>
</dbReference>
<dbReference type="GO" id="GO:0004674">
    <property type="term" value="F:protein serine/threonine kinase activity"/>
    <property type="evidence" value="ECO:0007669"/>
    <property type="project" value="InterPro"/>
</dbReference>
<dbReference type="OrthoDB" id="4062651at2759"/>
<dbReference type="SUPFAM" id="SSF56112">
    <property type="entry name" value="Protein kinase-like (PK-like)"/>
    <property type="match status" value="1"/>
</dbReference>
<dbReference type="Gene3D" id="1.10.510.10">
    <property type="entry name" value="Transferase(Phosphotransferase) domain 1"/>
    <property type="match status" value="1"/>
</dbReference>
<dbReference type="InterPro" id="IPR011009">
    <property type="entry name" value="Kinase-like_dom_sf"/>
</dbReference>
<dbReference type="Proteomes" id="UP001154252">
    <property type="component" value="Unassembled WGS sequence"/>
</dbReference>
<evidence type="ECO:0000313" key="3">
    <source>
        <dbReference type="Proteomes" id="UP001154252"/>
    </source>
</evidence>
<dbReference type="GO" id="GO:0070059">
    <property type="term" value="P:intrinsic apoptotic signaling pathway in response to endoplasmic reticulum stress"/>
    <property type="evidence" value="ECO:0007669"/>
    <property type="project" value="TreeGrafter"/>
</dbReference>
<protein>
    <recommendedName>
        <fullName evidence="1">Protein kinase domain-containing protein</fullName>
    </recommendedName>
</protein>
<accession>A0A9W4P9I4</accession>